<keyword evidence="11" id="KW-1185">Reference proteome</keyword>
<proteinExistence type="inferred from homology"/>
<evidence type="ECO:0000256" key="7">
    <source>
        <dbReference type="RuleBase" id="RU362091"/>
    </source>
</evidence>
<evidence type="ECO:0000256" key="3">
    <source>
        <dbReference type="ARBA" id="ARBA00022448"/>
    </source>
</evidence>
<evidence type="ECO:0000256" key="8">
    <source>
        <dbReference type="SAM" id="MobiDB-lite"/>
    </source>
</evidence>
<dbReference type="NCBIfam" id="NF046076">
    <property type="entry name" value="monocarbox_MctP"/>
    <property type="match status" value="1"/>
</dbReference>
<dbReference type="Gene3D" id="1.20.1730.10">
    <property type="entry name" value="Sodium/glucose cotransporter"/>
    <property type="match status" value="1"/>
</dbReference>
<evidence type="ECO:0000256" key="2">
    <source>
        <dbReference type="ARBA" id="ARBA00006434"/>
    </source>
</evidence>
<evidence type="ECO:0000313" key="11">
    <source>
        <dbReference type="Proteomes" id="UP000293291"/>
    </source>
</evidence>
<feature type="transmembrane region" description="Helical" evidence="9">
    <location>
        <begin position="307"/>
        <end position="327"/>
    </location>
</feature>
<reference evidence="10 11" key="1">
    <citation type="submission" date="2019-01" db="EMBL/GenBank/DDBJ databases">
        <title>Novel species of Nocardioides.</title>
        <authorList>
            <person name="Liu Q."/>
            <person name="Xin Y.-H."/>
        </authorList>
    </citation>
    <scope>NUCLEOTIDE SEQUENCE [LARGE SCALE GENOMIC DNA]</scope>
    <source>
        <strain evidence="10 11">CGMCC 4.6875</strain>
    </source>
</reference>
<sequence>MTPTVPPAVAPTVLAADTGINGVALSVLIALFALVTVAGFMATRFKRAESLESLEEWGLGGRKFGTWITWFLLGGDLYTAYTFVAVPAAMFATGAVAGFFAVPYTIVLYPIIFIFMARLWSVSHRHGYVTTADFVRGRYDDRGLSLAVAVTGFVATMPYIALQLVGIQAVLEVAGLGGGDNIVAKDAPLFIAFALLAAYTYSSGLRAPAVIAFVKDILIYLVIIVAIVYLPGQVGGWDAIFGAAEDKMAATNEATGGPTGSFIPGAGQGWAYATLALGSALALFMYPHSITASLSSNSRNTIRRNAAILPAYSFVLGLLALLGWVAIAAGTQPIGLDGEPNAQLVIPQLFEDMFPAWFAGVAFAAIAIGALVPAAIMSIAAANTFSRNIYKEWLKKDATPAQEAKVSKLMSLLVKAFALVFVLTLDKQNAINFQLLGGIWMLQTFPVIVFSLFTRWFHRYGLLVGWAVGMVYGTVGAYNVKNPVTGKAFGGSLDNIPGIGEMGYIAMTAFVINVVVATVLTLALRAANVSNGRDETIPFDYFADADDPRVQKDLSEHASHTSPYGDPDDIPGNAPAR</sequence>
<feature type="transmembrane region" description="Helical" evidence="9">
    <location>
        <begin position="64"/>
        <end position="84"/>
    </location>
</feature>
<keyword evidence="5 9" id="KW-1133">Transmembrane helix</keyword>
<feature type="transmembrane region" description="Helical" evidence="9">
    <location>
        <begin position="20"/>
        <end position="43"/>
    </location>
</feature>
<feature type="transmembrane region" description="Helical" evidence="9">
    <location>
        <begin position="144"/>
        <end position="162"/>
    </location>
</feature>
<accession>A0A4Q2S9V1</accession>
<evidence type="ECO:0000256" key="4">
    <source>
        <dbReference type="ARBA" id="ARBA00022692"/>
    </source>
</evidence>
<evidence type="ECO:0000256" key="5">
    <source>
        <dbReference type="ARBA" id="ARBA00022989"/>
    </source>
</evidence>
<feature type="region of interest" description="Disordered" evidence="8">
    <location>
        <begin position="552"/>
        <end position="577"/>
    </location>
</feature>
<feature type="transmembrane region" description="Helical" evidence="9">
    <location>
        <begin position="357"/>
        <end position="385"/>
    </location>
</feature>
<dbReference type="AlphaFoldDB" id="A0A4Q2S9V1"/>
<dbReference type="InterPro" id="IPR038377">
    <property type="entry name" value="Na/Glc_symporter_sf"/>
</dbReference>
<dbReference type="InterPro" id="IPR001734">
    <property type="entry name" value="Na/solute_symporter"/>
</dbReference>
<dbReference type="CDD" id="cd10322">
    <property type="entry name" value="SLC5sbd"/>
    <property type="match status" value="1"/>
</dbReference>
<dbReference type="Pfam" id="PF00474">
    <property type="entry name" value="SSF"/>
    <property type="match status" value="1"/>
</dbReference>
<feature type="transmembrane region" description="Helical" evidence="9">
    <location>
        <begin position="182"/>
        <end position="202"/>
    </location>
</feature>
<dbReference type="PROSITE" id="PS50283">
    <property type="entry name" value="NA_SOLUT_SYMP_3"/>
    <property type="match status" value="1"/>
</dbReference>
<feature type="transmembrane region" description="Helical" evidence="9">
    <location>
        <begin position="460"/>
        <end position="480"/>
    </location>
</feature>
<feature type="transmembrane region" description="Helical" evidence="9">
    <location>
        <begin position="406"/>
        <end position="425"/>
    </location>
</feature>
<dbReference type="GO" id="GO:0022857">
    <property type="term" value="F:transmembrane transporter activity"/>
    <property type="evidence" value="ECO:0007669"/>
    <property type="project" value="InterPro"/>
</dbReference>
<comment type="subcellular location">
    <subcellularLocation>
        <location evidence="1">Membrane</location>
        <topology evidence="1">Multi-pass membrane protein</topology>
    </subcellularLocation>
</comment>
<feature type="transmembrane region" description="Helical" evidence="9">
    <location>
        <begin position="502"/>
        <end position="524"/>
    </location>
</feature>
<feature type="transmembrane region" description="Helical" evidence="9">
    <location>
        <begin position="90"/>
        <end position="115"/>
    </location>
</feature>
<keyword evidence="4 9" id="KW-0812">Transmembrane</keyword>
<evidence type="ECO:0000256" key="6">
    <source>
        <dbReference type="ARBA" id="ARBA00023136"/>
    </source>
</evidence>
<dbReference type="PANTHER" id="PTHR48086:SF8">
    <property type="entry name" value="MONOCARBOXYLIC ACID PERMEASE"/>
    <property type="match status" value="1"/>
</dbReference>
<gene>
    <name evidence="10" type="ORF">EUA07_19755</name>
</gene>
<dbReference type="EMBL" id="SDWU01000028">
    <property type="protein sequence ID" value="RYB97584.1"/>
    <property type="molecule type" value="Genomic_DNA"/>
</dbReference>
<dbReference type="OrthoDB" id="3636885at2"/>
<dbReference type="Proteomes" id="UP000293291">
    <property type="component" value="Unassembled WGS sequence"/>
</dbReference>
<feature type="transmembrane region" description="Helical" evidence="9">
    <location>
        <begin position="209"/>
        <end position="230"/>
    </location>
</feature>
<feature type="transmembrane region" description="Helical" evidence="9">
    <location>
        <begin position="431"/>
        <end position="453"/>
    </location>
</feature>
<dbReference type="RefSeq" id="WP_129456900.1">
    <property type="nucleotide sequence ID" value="NZ_JACXYX010000024.1"/>
</dbReference>
<evidence type="ECO:0000313" key="10">
    <source>
        <dbReference type="EMBL" id="RYB97584.1"/>
    </source>
</evidence>
<organism evidence="10 11">
    <name type="scientific">Nocardioides ganghwensis</name>
    <dbReference type="NCBI Taxonomy" id="252230"/>
    <lineage>
        <taxon>Bacteria</taxon>
        <taxon>Bacillati</taxon>
        <taxon>Actinomycetota</taxon>
        <taxon>Actinomycetes</taxon>
        <taxon>Propionibacteriales</taxon>
        <taxon>Nocardioidaceae</taxon>
        <taxon>Nocardioides</taxon>
    </lineage>
</organism>
<dbReference type="PANTHER" id="PTHR48086">
    <property type="entry name" value="SODIUM/PROLINE SYMPORTER-RELATED"/>
    <property type="match status" value="1"/>
</dbReference>
<evidence type="ECO:0000256" key="1">
    <source>
        <dbReference type="ARBA" id="ARBA00004141"/>
    </source>
</evidence>
<comment type="caution">
    <text evidence="10">The sequence shown here is derived from an EMBL/GenBank/DDBJ whole genome shotgun (WGS) entry which is preliminary data.</text>
</comment>
<dbReference type="InterPro" id="IPR050277">
    <property type="entry name" value="Sodium:Solute_Symporter"/>
</dbReference>
<keyword evidence="3" id="KW-0813">Transport</keyword>
<name>A0A4Q2S9V1_9ACTN</name>
<protein>
    <submittedName>
        <fullName evidence="10">Sodium:solute symporter</fullName>
    </submittedName>
</protein>
<dbReference type="GO" id="GO:0005886">
    <property type="term" value="C:plasma membrane"/>
    <property type="evidence" value="ECO:0007669"/>
    <property type="project" value="TreeGrafter"/>
</dbReference>
<evidence type="ECO:0000256" key="9">
    <source>
        <dbReference type="SAM" id="Phobius"/>
    </source>
</evidence>
<comment type="similarity">
    <text evidence="2 7">Belongs to the sodium:solute symporter (SSF) (TC 2.A.21) family.</text>
</comment>
<keyword evidence="6 9" id="KW-0472">Membrane</keyword>
<feature type="transmembrane region" description="Helical" evidence="9">
    <location>
        <begin position="269"/>
        <end position="286"/>
    </location>
</feature>